<dbReference type="InterPro" id="IPR015424">
    <property type="entry name" value="PyrdxlP-dep_Trfase"/>
</dbReference>
<keyword evidence="3" id="KW-0808">Transferase</keyword>
<reference evidence="3 4" key="2">
    <citation type="journal article" date="2010" name="Stand. Genomic Sci.">
        <title>Complete genome sequence of Desulfohalobium retbaense type strain (HR(100)).</title>
        <authorList>
            <person name="Spring S."/>
            <person name="Nolan M."/>
            <person name="Lapidus A."/>
            <person name="Glavina Del Rio T."/>
            <person name="Copeland A."/>
            <person name="Tice H."/>
            <person name="Cheng J.F."/>
            <person name="Lucas S."/>
            <person name="Land M."/>
            <person name="Chen F."/>
            <person name="Bruce D."/>
            <person name="Goodwin L."/>
            <person name="Pitluck S."/>
            <person name="Ivanova N."/>
            <person name="Mavromatis K."/>
            <person name="Mikhailova N."/>
            <person name="Pati A."/>
            <person name="Chen A."/>
            <person name="Palaniappan K."/>
            <person name="Hauser L."/>
            <person name="Chang Y.J."/>
            <person name="Jeffries C.D."/>
            <person name="Munk C."/>
            <person name="Kiss H."/>
            <person name="Chain P."/>
            <person name="Han C."/>
            <person name="Brettin T."/>
            <person name="Detter J.C."/>
            <person name="Schuler E."/>
            <person name="Goker M."/>
            <person name="Rohde M."/>
            <person name="Bristow J."/>
            <person name="Eisen J.A."/>
            <person name="Markowitz V."/>
            <person name="Hugenholtz P."/>
            <person name="Kyrpides N.C."/>
            <person name="Klenk H.P."/>
        </authorList>
    </citation>
    <scope>NUCLEOTIDE SEQUENCE [LARGE SCALE GENOMIC DNA]</scope>
    <source>
        <strain evidence="4">ATCC 49802 / DSM 20745 / S 6022</strain>
    </source>
</reference>
<dbReference type="AlphaFoldDB" id="D1C3D3"/>
<evidence type="ECO:0000313" key="4">
    <source>
        <dbReference type="Proteomes" id="UP000002027"/>
    </source>
</evidence>
<dbReference type="InterPro" id="IPR000192">
    <property type="entry name" value="Aminotrans_V_dom"/>
</dbReference>
<dbReference type="SUPFAM" id="SSF53383">
    <property type="entry name" value="PLP-dependent transferases"/>
    <property type="match status" value="1"/>
</dbReference>
<proteinExistence type="predicted"/>
<dbReference type="RefSeq" id="WP_012871797.1">
    <property type="nucleotide sequence ID" value="NC_013523.1"/>
</dbReference>
<dbReference type="GO" id="GO:0031071">
    <property type="term" value="F:cysteine desulfurase activity"/>
    <property type="evidence" value="ECO:0007669"/>
    <property type="project" value="UniProtKB-EC"/>
</dbReference>
<dbReference type="eggNOG" id="COG0520">
    <property type="taxonomic scope" value="Bacteria"/>
</dbReference>
<reference evidence="4" key="1">
    <citation type="submission" date="2009-11" db="EMBL/GenBank/DDBJ databases">
        <title>The complete chromosome 1 of Sphaerobacter thermophilus DSM 20745.</title>
        <authorList>
            <person name="Lucas S."/>
            <person name="Copeland A."/>
            <person name="Lapidus A."/>
            <person name="Glavina del Rio T."/>
            <person name="Dalin E."/>
            <person name="Tice H."/>
            <person name="Bruce D."/>
            <person name="Goodwin L."/>
            <person name="Pitluck S."/>
            <person name="Kyrpides N."/>
            <person name="Mavromatis K."/>
            <person name="Ivanova N."/>
            <person name="Mikhailova N."/>
            <person name="LaButti K.M."/>
            <person name="Clum A."/>
            <person name="Sun H.I."/>
            <person name="Brettin T."/>
            <person name="Detter J.C."/>
            <person name="Han C."/>
            <person name="Larimer F."/>
            <person name="Land M."/>
            <person name="Hauser L."/>
            <person name="Markowitz V."/>
            <person name="Cheng J.F."/>
            <person name="Hugenholtz P."/>
            <person name="Woyke T."/>
            <person name="Wu D."/>
            <person name="Steenblock K."/>
            <person name="Schneider S."/>
            <person name="Pukall R."/>
            <person name="Goeker M."/>
            <person name="Klenk H.P."/>
            <person name="Eisen J.A."/>
        </authorList>
    </citation>
    <scope>NUCLEOTIDE SEQUENCE [LARGE SCALE GENOMIC DNA]</scope>
    <source>
        <strain evidence="4">ATCC 49802 / DSM 20745 / S 6022</strain>
    </source>
</reference>
<dbReference type="Gene3D" id="3.90.1150.10">
    <property type="entry name" value="Aspartate Aminotransferase, domain 1"/>
    <property type="match status" value="1"/>
</dbReference>
<protein>
    <submittedName>
        <fullName evidence="3">Cysteine desulfurase</fullName>
        <ecNumber evidence="3">2.8.1.7</ecNumber>
    </submittedName>
</protein>
<organism evidence="3 4">
    <name type="scientific">Sphaerobacter thermophilus (strain ATCC 49802 / DSM 20745 / KCCM 41009 / NCIMB 13125 / S 6022)</name>
    <dbReference type="NCBI Taxonomy" id="479434"/>
    <lineage>
        <taxon>Bacteria</taxon>
        <taxon>Pseudomonadati</taxon>
        <taxon>Thermomicrobiota</taxon>
        <taxon>Thermomicrobia</taxon>
        <taxon>Sphaerobacterales</taxon>
        <taxon>Sphaerobacterineae</taxon>
        <taxon>Sphaerobacteraceae</taxon>
        <taxon>Sphaerobacter</taxon>
    </lineage>
</organism>
<dbReference type="Pfam" id="PF00266">
    <property type="entry name" value="Aminotran_5"/>
    <property type="match status" value="1"/>
</dbReference>
<sequence>MGNEQTYDLAAVRAALPILREVTYLNTGTVGLMPEPVLERHLAAQAAYERGGHVAQEAARDAYERARAAFAALINARHPDEIALTRNATDGVAILAAGLRLTPEDIVLTTTQEHPAVLLPWAAAERRGGARLRLFPISADPDETLAAFERALTPATRLVVVSHVSCETGIRLPVAEICRRCRERGILTLVDGAQSLGQFPVDVQAIGCDALTGNGHKWLGGPKGTGFLYLRRELIAQVEPMLVGDGSIQPDFDRVALGDRPAEAAWDYAPTARRFEYGTRNWHTFAALPDAINYLADLGWGAIERHCAATSTALKEQLATLPGITLHTPTSWDQSSGLVTFSYDGWTGEELSRRLWDEYRIIQRRVQVPSAVRVSCAYFTTDEDITRLMAALHELRV</sequence>
<feature type="domain" description="Aminotransferase class V" evidence="2">
    <location>
        <begin position="43"/>
        <end position="388"/>
    </location>
</feature>
<dbReference type="InterPro" id="IPR015421">
    <property type="entry name" value="PyrdxlP-dep_Trfase_major"/>
</dbReference>
<keyword evidence="4" id="KW-1185">Reference proteome</keyword>
<dbReference type="Gene3D" id="3.40.640.10">
    <property type="entry name" value="Type I PLP-dependent aspartate aminotransferase-like (Major domain)"/>
    <property type="match status" value="1"/>
</dbReference>
<dbReference type="PANTHER" id="PTHR43586:SF8">
    <property type="entry name" value="CYSTEINE DESULFURASE 1, CHLOROPLASTIC"/>
    <property type="match status" value="1"/>
</dbReference>
<evidence type="ECO:0000259" key="2">
    <source>
        <dbReference type="Pfam" id="PF00266"/>
    </source>
</evidence>
<evidence type="ECO:0000313" key="3">
    <source>
        <dbReference type="EMBL" id="ACZ38750.1"/>
    </source>
</evidence>
<dbReference type="EMBL" id="CP001823">
    <property type="protein sequence ID" value="ACZ38750.1"/>
    <property type="molecule type" value="Genomic_DNA"/>
</dbReference>
<keyword evidence="1" id="KW-0663">Pyridoxal phosphate</keyword>
<dbReference type="STRING" id="479434.Sthe_1315"/>
<dbReference type="KEGG" id="sti:Sthe_1315"/>
<accession>D1C3D3</accession>
<gene>
    <name evidence="3" type="ordered locus">Sthe_1315</name>
</gene>
<dbReference type="PANTHER" id="PTHR43586">
    <property type="entry name" value="CYSTEINE DESULFURASE"/>
    <property type="match status" value="1"/>
</dbReference>
<dbReference type="InParanoid" id="D1C3D3"/>
<dbReference type="InterPro" id="IPR015422">
    <property type="entry name" value="PyrdxlP-dep_Trfase_small"/>
</dbReference>
<dbReference type="EC" id="2.8.1.7" evidence="3"/>
<evidence type="ECO:0000256" key="1">
    <source>
        <dbReference type="ARBA" id="ARBA00022898"/>
    </source>
</evidence>
<dbReference type="Proteomes" id="UP000002027">
    <property type="component" value="Chromosome 1"/>
</dbReference>
<dbReference type="HOGENOM" id="CLU_003433_2_1_0"/>
<name>D1C3D3_SPHTD</name>